<dbReference type="Proteomes" id="UP001177021">
    <property type="component" value="Unassembled WGS sequence"/>
</dbReference>
<protein>
    <submittedName>
        <fullName evidence="1">Uncharacterized protein</fullName>
    </submittedName>
</protein>
<reference evidence="1" key="1">
    <citation type="submission" date="2023-10" db="EMBL/GenBank/DDBJ databases">
        <authorList>
            <person name="Rodriguez Cubillos JULIANA M."/>
            <person name="De Vega J."/>
        </authorList>
    </citation>
    <scope>NUCLEOTIDE SEQUENCE</scope>
</reference>
<comment type="caution">
    <text evidence="1">The sequence shown here is derived from an EMBL/GenBank/DDBJ whole genome shotgun (WGS) entry which is preliminary data.</text>
</comment>
<evidence type="ECO:0000313" key="1">
    <source>
        <dbReference type="EMBL" id="CAJ2645186.1"/>
    </source>
</evidence>
<gene>
    <name evidence="1" type="ORF">MILVUS5_LOCUS14118</name>
</gene>
<organism evidence="1 2">
    <name type="scientific">Trifolium pratense</name>
    <name type="common">Red clover</name>
    <dbReference type="NCBI Taxonomy" id="57577"/>
    <lineage>
        <taxon>Eukaryota</taxon>
        <taxon>Viridiplantae</taxon>
        <taxon>Streptophyta</taxon>
        <taxon>Embryophyta</taxon>
        <taxon>Tracheophyta</taxon>
        <taxon>Spermatophyta</taxon>
        <taxon>Magnoliopsida</taxon>
        <taxon>eudicotyledons</taxon>
        <taxon>Gunneridae</taxon>
        <taxon>Pentapetalae</taxon>
        <taxon>rosids</taxon>
        <taxon>fabids</taxon>
        <taxon>Fabales</taxon>
        <taxon>Fabaceae</taxon>
        <taxon>Papilionoideae</taxon>
        <taxon>50 kb inversion clade</taxon>
        <taxon>NPAAA clade</taxon>
        <taxon>Hologalegina</taxon>
        <taxon>IRL clade</taxon>
        <taxon>Trifolieae</taxon>
        <taxon>Trifolium</taxon>
    </lineage>
</organism>
<accession>A0ACB0JJA5</accession>
<dbReference type="EMBL" id="CASHSV030000066">
    <property type="protein sequence ID" value="CAJ2645186.1"/>
    <property type="molecule type" value="Genomic_DNA"/>
</dbReference>
<name>A0ACB0JJA5_TRIPR</name>
<sequence length="131" mass="15362">MSTEVRDEVDIDEIELLTNVDFPQAINILMIGFLVKVKFLIVMMMLIIFTLRLHKEVVSQLDVITFIETLLMREIHKQFTKESSFAIDPGFLNQSKLMNWKVKGNGKLQGVVVVLDWWLLKRQLDRKKNGW</sequence>
<evidence type="ECO:0000313" key="2">
    <source>
        <dbReference type="Proteomes" id="UP001177021"/>
    </source>
</evidence>
<proteinExistence type="predicted"/>
<keyword evidence="2" id="KW-1185">Reference proteome</keyword>